<evidence type="ECO:0000313" key="3">
    <source>
        <dbReference type="Proteomes" id="UP001434737"/>
    </source>
</evidence>
<keyword evidence="3" id="KW-1185">Reference proteome</keyword>
<dbReference type="SUPFAM" id="SSF53335">
    <property type="entry name" value="S-adenosyl-L-methionine-dependent methyltransferases"/>
    <property type="match status" value="1"/>
</dbReference>
<dbReference type="EMBL" id="CP145316">
    <property type="protein sequence ID" value="XAM17903.1"/>
    <property type="molecule type" value="Genomic_DNA"/>
</dbReference>
<organism evidence="2 3">
    <name type="scientific">Helicobacter mastomyrinus</name>
    <dbReference type="NCBI Taxonomy" id="287948"/>
    <lineage>
        <taxon>Bacteria</taxon>
        <taxon>Pseudomonadati</taxon>
        <taxon>Campylobacterota</taxon>
        <taxon>Epsilonproteobacteria</taxon>
        <taxon>Campylobacterales</taxon>
        <taxon>Helicobacteraceae</taxon>
        <taxon>Helicobacter</taxon>
    </lineage>
</organism>
<feature type="domain" description="Methyltransferase" evidence="1">
    <location>
        <begin position="56"/>
        <end position="150"/>
    </location>
</feature>
<gene>
    <name evidence="2" type="ORF">V3I05_09460</name>
</gene>
<dbReference type="InterPro" id="IPR041698">
    <property type="entry name" value="Methyltransf_25"/>
</dbReference>
<protein>
    <submittedName>
        <fullName evidence="2">Class I SAM-dependent methyltransferase</fullName>
        <ecNumber evidence="2">2.1.1.-</ecNumber>
    </submittedName>
</protein>
<evidence type="ECO:0000313" key="2">
    <source>
        <dbReference type="EMBL" id="XAM17903.1"/>
    </source>
</evidence>
<dbReference type="Gene3D" id="3.40.50.150">
    <property type="entry name" value="Vaccinia Virus protein VP39"/>
    <property type="match status" value="1"/>
</dbReference>
<dbReference type="CDD" id="cd02440">
    <property type="entry name" value="AdoMet_MTases"/>
    <property type="match status" value="1"/>
</dbReference>
<dbReference type="RefSeq" id="WP_343353434.1">
    <property type="nucleotide sequence ID" value="NZ_CP145316.1"/>
</dbReference>
<sequence>MKITKDNYLKATQMDKKSKTYFTKSTNKTEQQKALESLLLEAINKGILDKNASYKIADLACGGGTLNYHLASFFPNATFVLLDYNEDGLDLAREFNTPFKERMQFIQGDLRTLPFEDNTFDLVFCWQTLGWVVKEDLQTILYEIIRILKPQAHFYASSLFNTEFDVGLVCKFKDLTRDSGKAGIWGQYTTFSLPTMQRILCHYIHFKNYLFYPNINFPRTIHSGIATFSYRVLEDNQKEVGENFGGAFVETKDFISGIDDKNLTALNMQSIGGGAIYTNISTSANLCGYAAQLGDFRGKKIA</sequence>
<dbReference type="Proteomes" id="UP001434737">
    <property type="component" value="Chromosome"/>
</dbReference>
<dbReference type="PANTHER" id="PTHR43591">
    <property type="entry name" value="METHYLTRANSFERASE"/>
    <property type="match status" value="1"/>
</dbReference>
<accession>A0ABZ3F450</accession>
<proteinExistence type="predicted"/>
<keyword evidence="2" id="KW-0489">Methyltransferase</keyword>
<name>A0ABZ3F450_9HELI</name>
<dbReference type="InterPro" id="IPR029063">
    <property type="entry name" value="SAM-dependent_MTases_sf"/>
</dbReference>
<dbReference type="GO" id="GO:0008168">
    <property type="term" value="F:methyltransferase activity"/>
    <property type="evidence" value="ECO:0007669"/>
    <property type="project" value="UniProtKB-KW"/>
</dbReference>
<dbReference type="Pfam" id="PF13649">
    <property type="entry name" value="Methyltransf_25"/>
    <property type="match status" value="1"/>
</dbReference>
<dbReference type="EC" id="2.1.1.-" evidence="2"/>
<dbReference type="PANTHER" id="PTHR43591:SF110">
    <property type="entry name" value="RHODANESE DOMAIN-CONTAINING PROTEIN"/>
    <property type="match status" value="1"/>
</dbReference>
<evidence type="ECO:0000259" key="1">
    <source>
        <dbReference type="Pfam" id="PF13649"/>
    </source>
</evidence>
<dbReference type="GO" id="GO:0032259">
    <property type="term" value="P:methylation"/>
    <property type="evidence" value="ECO:0007669"/>
    <property type="project" value="UniProtKB-KW"/>
</dbReference>
<reference evidence="2 3" key="1">
    <citation type="submission" date="2024-02" db="EMBL/GenBank/DDBJ databases">
        <title>Genome and pathogenicity analysis of Helicobacter mastomyrinus isolated from mice.</title>
        <authorList>
            <person name="Zhu L."/>
        </authorList>
    </citation>
    <scope>NUCLEOTIDE SEQUENCE [LARGE SCALE GENOMIC DNA]</scope>
    <source>
        <strain evidence="2 3">Hm-17</strain>
    </source>
</reference>
<keyword evidence="2" id="KW-0808">Transferase</keyword>